<evidence type="ECO:0000313" key="2">
    <source>
        <dbReference type="EMBL" id="KAJ9669235.1"/>
    </source>
</evidence>
<feature type="compositionally biased region" description="Low complexity" evidence="1">
    <location>
        <begin position="39"/>
        <end position="49"/>
    </location>
</feature>
<dbReference type="EMBL" id="JAPDRL010000003">
    <property type="protein sequence ID" value="KAJ9669235.1"/>
    <property type="molecule type" value="Genomic_DNA"/>
</dbReference>
<dbReference type="Proteomes" id="UP001172684">
    <property type="component" value="Unassembled WGS sequence"/>
</dbReference>
<name>A0ABQ9P6I3_9PEZI</name>
<feature type="region of interest" description="Disordered" evidence="1">
    <location>
        <begin position="1"/>
        <end position="244"/>
    </location>
</feature>
<comment type="caution">
    <text evidence="2">The sequence shown here is derived from an EMBL/GenBank/DDBJ whole genome shotgun (WGS) entry which is preliminary data.</text>
</comment>
<feature type="compositionally biased region" description="Polar residues" evidence="1">
    <location>
        <begin position="184"/>
        <end position="194"/>
    </location>
</feature>
<organism evidence="2 3">
    <name type="scientific">Coniosporium apollinis</name>
    <dbReference type="NCBI Taxonomy" id="61459"/>
    <lineage>
        <taxon>Eukaryota</taxon>
        <taxon>Fungi</taxon>
        <taxon>Dikarya</taxon>
        <taxon>Ascomycota</taxon>
        <taxon>Pezizomycotina</taxon>
        <taxon>Dothideomycetes</taxon>
        <taxon>Dothideomycetes incertae sedis</taxon>
        <taxon>Coniosporium</taxon>
    </lineage>
</organism>
<feature type="compositionally biased region" description="Basic residues" evidence="1">
    <location>
        <begin position="50"/>
        <end position="59"/>
    </location>
</feature>
<evidence type="ECO:0000313" key="3">
    <source>
        <dbReference type="Proteomes" id="UP001172684"/>
    </source>
</evidence>
<protein>
    <submittedName>
        <fullName evidence="2">Uncharacterized protein</fullName>
    </submittedName>
</protein>
<reference evidence="2" key="1">
    <citation type="submission" date="2022-10" db="EMBL/GenBank/DDBJ databases">
        <title>Culturing micro-colonial fungi from biological soil crusts in the Mojave desert and describing Neophaeococcomyces mojavensis, and introducing the new genera and species Taxawa tesnikishii.</title>
        <authorList>
            <person name="Kurbessoian T."/>
            <person name="Stajich J.E."/>
        </authorList>
    </citation>
    <scope>NUCLEOTIDE SEQUENCE</scope>
    <source>
        <strain evidence="2">TK_1</strain>
    </source>
</reference>
<keyword evidence="3" id="KW-1185">Reference proteome</keyword>
<sequence length="244" mass="26367">MAVTRSKSGAQSKKKETATPTPAAKPRKGAKSTTKAKPAVSEAKPVASKVVKKAKKVPMKAKAAAKATTESTAKTQEAASEKAAVPKGQSPPAPSPKKPTRIQPKPVTMEELDDDERSLVDGIHNAGRKSAETKPWKPVASTLRTRAPYGPYKPERWSETAVSGSPKIAQRSPNKLYGPVSRSFEPTNPFTTKSPTKHWGTPSAPPKTLYEPMSPEFTKRSSTKHQGTLYAPPKNEYSPKRPNY</sequence>
<gene>
    <name evidence="2" type="ORF">H2201_000587</name>
</gene>
<proteinExistence type="predicted"/>
<evidence type="ECO:0000256" key="1">
    <source>
        <dbReference type="SAM" id="MobiDB-lite"/>
    </source>
</evidence>
<feature type="compositionally biased region" description="Low complexity" evidence="1">
    <location>
        <begin position="60"/>
        <end position="78"/>
    </location>
</feature>
<accession>A0ABQ9P6I3</accession>
<feature type="compositionally biased region" description="Polar residues" evidence="1">
    <location>
        <begin position="1"/>
        <end position="11"/>
    </location>
</feature>